<evidence type="ECO:0000313" key="1">
    <source>
        <dbReference type="Proteomes" id="UP000887579"/>
    </source>
</evidence>
<accession>A0AC34FTK1</accession>
<protein>
    <submittedName>
        <fullName evidence="2">Uncharacterized protein</fullName>
    </submittedName>
</protein>
<proteinExistence type="predicted"/>
<evidence type="ECO:0000313" key="2">
    <source>
        <dbReference type="WBParaSite" id="ES5_v2.g20603.t1"/>
    </source>
</evidence>
<name>A0AC34FTK1_9BILA</name>
<organism evidence="1 2">
    <name type="scientific">Panagrolaimus sp. ES5</name>
    <dbReference type="NCBI Taxonomy" id="591445"/>
    <lineage>
        <taxon>Eukaryota</taxon>
        <taxon>Metazoa</taxon>
        <taxon>Ecdysozoa</taxon>
        <taxon>Nematoda</taxon>
        <taxon>Chromadorea</taxon>
        <taxon>Rhabditida</taxon>
        <taxon>Tylenchina</taxon>
        <taxon>Panagrolaimomorpha</taxon>
        <taxon>Panagrolaimoidea</taxon>
        <taxon>Panagrolaimidae</taxon>
        <taxon>Panagrolaimus</taxon>
    </lineage>
</organism>
<reference evidence="2" key="1">
    <citation type="submission" date="2022-11" db="UniProtKB">
        <authorList>
            <consortium name="WormBaseParasite"/>
        </authorList>
    </citation>
    <scope>IDENTIFICATION</scope>
</reference>
<dbReference type="WBParaSite" id="ES5_v2.g20603.t1">
    <property type="protein sequence ID" value="ES5_v2.g20603.t1"/>
    <property type="gene ID" value="ES5_v2.g20603"/>
</dbReference>
<dbReference type="Proteomes" id="UP000887579">
    <property type="component" value="Unplaced"/>
</dbReference>
<sequence length="953" mass="109378">MKNKFATIDLFAVLHDLQPFVNMRVTNVYDIDSRTYLLKLQRPEQKAIILFESGARIHQTTHDWPKSQLPSQFSMKFRKHINQKRLISIKQLGVDRIVDMQFGEEERACHVIVEIYDRGNIILTDNNYIILNVLRPRTDKDTDVRFSVREKYQIERARQSAYLPSEETIGLFLNHAKKGDILRKALIKHVPFSSALLDHALISVGLPADCKIGVDLDGSIASITKVKEALKLAEEIQENIHQNPTKGYICYQNIQLGDGTLAETYHEYHPYDFVQFTLPTSKFDVHEYSTFSEAIDKFYSVLDEQKGEQKALAAEKQALKKLDNVKKDHEIRVKQLDEVQSAQTIKGERIEVNRELVDQCLLLMRTAIANKMTWDQIREWLENLAKNGIEASKAIVKMDLKSNEVTLRLSDPYDVAAEPITVDIDIDLSSSQNSRKYFTDKKNAAEKQQKTLAASTKALKSAQMHTKNKIDQVRAHTNLLRARKVMWFEKFYWFISSDKYLVIAGRDFQQNEQLVKRYLRAGDIYVHADIHGACSVVIRNKSKDNEIPPKTLNEAGTLAICYSSAWEAKVVINAWWVRHDQVSRTAPTGEYLPAGSFMIRGKKNYIPASQLQLGFGLLFRLDEESAANHKAREQEAASVMSRLSLADEENVQEAEGEEGDDDEGEELKDEEEEEQQNEDEKEEAALEDVIEEEQEEEEADEDEFPDVELNEKPKIINAGEDTEYTMVQFPQPQRGPRKVDPRQQYLEEKKRKEQEEEAKKKAEKLKNQTGQISKRQKHKLDKIKKKYKDQTEEEREYNMELLGHKKPEEVKPLQPLPPRVERPKVEKPEQPQQENEEDDEEDPEASAEGNNEDELVIQQLCARTFNDDSLIYTVAVCAPYSSMQKFKYKVKITPGTGKRGKAAKMALQLFLRDKSATPAELNLIKGLVSDNNIASNIPGKVRVSAPQLLKMKK</sequence>